<reference evidence="3" key="1">
    <citation type="submission" date="2020-08" db="EMBL/GenBank/DDBJ databases">
        <title>Novel species isolated from subtropical streams in China.</title>
        <authorList>
            <person name="Lu H."/>
        </authorList>
    </citation>
    <scope>NUCLEOTIDE SEQUENCE</scope>
    <source>
        <strain evidence="3">LX22W</strain>
    </source>
</reference>
<dbReference type="InterPro" id="IPR001638">
    <property type="entry name" value="Solute-binding_3/MltF_N"/>
</dbReference>
<dbReference type="Gene3D" id="3.40.190.10">
    <property type="entry name" value="Periplasmic binding protein-like II"/>
    <property type="match status" value="2"/>
</dbReference>
<dbReference type="PROSITE" id="PS51257">
    <property type="entry name" value="PROKAR_LIPOPROTEIN"/>
    <property type="match status" value="1"/>
</dbReference>
<name>A0A923HPQ5_9BURK</name>
<accession>A0A923HPQ5</accession>
<dbReference type="AlphaFoldDB" id="A0A923HPQ5"/>
<organism evidence="3 4">
    <name type="scientific">Undibacterium nitidum</name>
    <dbReference type="NCBI Taxonomy" id="2762298"/>
    <lineage>
        <taxon>Bacteria</taxon>
        <taxon>Pseudomonadati</taxon>
        <taxon>Pseudomonadota</taxon>
        <taxon>Betaproteobacteria</taxon>
        <taxon>Burkholderiales</taxon>
        <taxon>Oxalobacteraceae</taxon>
        <taxon>Undibacterium</taxon>
    </lineage>
</organism>
<dbReference type="SUPFAM" id="SSF53850">
    <property type="entry name" value="Periplasmic binding protein-like II"/>
    <property type="match status" value="1"/>
</dbReference>
<feature type="domain" description="Solute-binding protein family 3/N-terminal" evidence="2">
    <location>
        <begin position="39"/>
        <end position="214"/>
    </location>
</feature>
<dbReference type="Pfam" id="PF00497">
    <property type="entry name" value="SBP_bac_3"/>
    <property type="match status" value="1"/>
</dbReference>
<sequence>MWINTKAKQLLFHCGPLFAFFFASVSCNTAVAATCSRNIHIAINPQGPALTVNAKKQVSGILSDFFSTVEKSTQCHFIWDFVPRARAIHYLKNGLTDIVFAIQTDERNQYAEFIPLIEFYPSVIVLKDALKNEEPEAILEQDNLQFGLVRGYDFGPMYSEFTQKLRNAKRAEEFIEVEDIAKKMQSGQIQATIMSATVFVQAAEDILLDNKIQAIPLKQFPKAKVGIYLAHQSLKESDKKILREAIASKSQNELFFRLFKANYPAWAMKAMTPSLGN</sequence>
<evidence type="ECO:0000259" key="2">
    <source>
        <dbReference type="Pfam" id="PF00497"/>
    </source>
</evidence>
<evidence type="ECO:0000313" key="4">
    <source>
        <dbReference type="Proteomes" id="UP000627446"/>
    </source>
</evidence>
<feature type="signal peptide" evidence="1">
    <location>
        <begin position="1"/>
        <end position="32"/>
    </location>
</feature>
<evidence type="ECO:0000313" key="3">
    <source>
        <dbReference type="EMBL" id="MBC3881000.1"/>
    </source>
</evidence>
<dbReference type="EMBL" id="JACOFZ010000001">
    <property type="protein sequence ID" value="MBC3881000.1"/>
    <property type="molecule type" value="Genomic_DNA"/>
</dbReference>
<proteinExistence type="predicted"/>
<comment type="caution">
    <text evidence="3">The sequence shown here is derived from an EMBL/GenBank/DDBJ whole genome shotgun (WGS) entry which is preliminary data.</text>
</comment>
<protein>
    <submittedName>
        <fullName evidence="3">Transporter substrate-binding domain-containing protein</fullName>
    </submittedName>
</protein>
<evidence type="ECO:0000256" key="1">
    <source>
        <dbReference type="SAM" id="SignalP"/>
    </source>
</evidence>
<keyword evidence="4" id="KW-1185">Reference proteome</keyword>
<keyword evidence="1" id="KW-0732">Signal</keyword>
<feature type="chain" id="PRO_5036803655" evidence="1">
    <location>
        <begin position="33"/>
        <end position="277"/>
    </location>
</feature>
<dbReference type="RefSeq" id="WP_186914547.1">
    <property type="nucleotide sequence ID" value="NZ_JACOFZ010000001.1"/>
</dbReference>
<dbReference type="Proteomes" id="UP000627446">
    <property type="component" value="Unassembled WGS sequence"/>
</dbReference>
<gene>
    <name evidence="3" type="ORF">H8K36_06415</name>
</gene>